<dbReference type="Pfam" id="PF04304">
    <property type="entry name" value="DUF454"/>
    <property type="match status" value="1"/>
</dbReference>
<evidence type="ECO:0000256" key="1">
    <source>
        <dbReference type="SAM" id="Phobius"/>
    </source>
</evidence>
<dbReference type="GO" id="GO:0005886">
    <property type="term" value="C:plasma membrane"/>
    <property type="evidence" value="ECO:0007669"/>
    <property type="project" value="TreeGrafter"/>
</dbReference>
<dbReference type="PIRSF" id="PIRSF016789">
    <property type="entry name" value="DUF454"/>
    <property type="match status" value="1"/>
</dbReference>
<comment type="caution">
    <text evidence="2">The sequence shown here is derived from an EMBL/GenBank/DDBJ whole genome shotgun (WGS) entry which is preliminary data.</text>
</comment>
<dbReference type="EMBL" id="PFMR01000180">
    <property type="protein sequence ID" value="PIZ16557.1"/>
    <property type="molecule type" value="Genomic_DNA"/>
</dbReference>
<keyword evidence="1" id="KW-1133">Transmembrane helix</keyword>
<dbReference type="Proteomes" id="UP000229307">
    <property type="component" value="Unassembled WGS sequence"/>
</dbReference>
<dbReference type="InterPro" id="IPR007401">
    <property type="entry name" value="DUF454"/>
</dbReference>
<organism evidence="2 3">
    <name type="scientific">Candidatus Desantisbacteria bacterium CG_4_10_14_0_8_um_filter_48_22</name>
    <dbReference type="NCBI Taxonomy" id="1974543"/>
    <lineage>
        <taxon>Bacteria</taxon>
        <taxon>Candidatus Desantisiibacteriota</taxon>
    </lineage>
</organism>
<gene>
    <name evidence="2" type="ORF">COY52_06755</name>
</gene>
<evidence type="ECO:0000313" key="2">
    <source>
        <dbReference type="EMBL" id="PIZ16557.1"/>
    </source>
</evidence>
<feature type="transmembrane region" description="Helical" evidence="1">
    <location>
        <begin position="12"/>
        <end position="36"/>
    </location>
</feature>
<proteinExistence type="predicted"/>
<evidence type="ECO:0000313" key="3">
    <source>
        <dbReference type="Proteomes" id="UP000229307"/>
    </source>
</evidence>
<feature type="transmembrane region" description="Helical" evidence="1">
    <location>
        <begin position="82"/>
        <end position="102"/>
    </location>
</feature>
<keyword evidence="1" id="KW-0812">Transmembrane</keyword>
<protein>
    <submittedName>
        <fullName evidence="2">DUF454 domain-containing protein</fullName>
    </submittedName>
</protein>
<sequence length="136" mass="15343">MNFAKFSNKINLGRIFLVIAGTLLVGIAILGIFLPLLPTTPFLLLAAACYARSSTKLYNWLLNNKYFGEYIRNYRERKGIPLKVKIVSISLLILTIGYTSIFVTKICWVRICLFLIALGVSIHICSFPTLKVGDRR</sequence>
<dbReference type="PANTHER" id="PTHR35813">
    <property type="entry name" value="INNER MEMBRANE PROTEIN YBAN"/>
    <property type="match status" value="1"/>
</dbReference>
<dbReference type="AlphaFoldDB" id="A0A2M7SAI9"/>
<keyword evidence="1" id="KW-0472">Membrane</keyword>
<feature type="transmembrane region" description="Helical" evidence="1">
    <location>
        <begin position="108"/>
        <end position="130"/>
    </location>
</feature>
<name>A0A2M7SAI9_9BACT</name>
<dbReference type="PANTHER" id="PTHR35813:SF1">
    <property type="entry name" value="INNER MEMBRANE PROTEIN YBAN"/>
    <property type="match status" value="1"/>
</dbReference>
<reference evidence="3" key="1">
    <citation type="submission" date="2017-09" db="EMBL/GenBank/DDBJ databases">
        <title>Depth-based differentiation of microbial function through sediment-hosted aquifers and enrichment of novel symbionts in the deep terrestrial subsurface.</title>
        <authorList>
            <person name="Probst A.J."/>
            <person name="Ladd B."/>
            <person name="Jarett J.K."/>
            <person name="Geller-Mcgrath D.E."/>
            <person name="Sieber C.M.K."/>
            <person name="Emerson J.B."/>
            <person name="Anantharaman K."/>
            <person name="Thomas B.C."/>
            <person name="Malmstrom R."/>
            <person name="Stieglmeier M."/>
            <person name="Klingl A."/>
            <person name="Woyke T."/>
            <person name="Ryan C.M."/>
            <person name="Banfield J.F."/>
        </authorList>
    </citation>
    <scope>NUCLEOTIDE SEQUENCE [LARGE SCALE GENOMIC DNA]</scope>
</reference>
<accession>A0A2M7SAI9</accession>